<comment type="caution">
    <text evidence="2">The sequence shown here is derived from an EMBL/GenBank/DDBJ whole genome shotgun (WGS) entry which is preliminary data.</text>
</comment>
<protein>
    <submittedName>
        <fullName evidence="2">Uncharacterized protein</fullName>
    </submittedName>
</protein>
<gene>
    <name evidence="2" type="ORF">B296_00046656</name>
</gene>
<proteinExistence type="predicted"/>
<reference evidence="2 3" key="1">
    <citation type="journal article" date="2014" name="Agronomy (Basel)">
        <title>A Draft Genome Sequence for Ensete ventricosum, the Drought-Tolerant Tree Against Hunger.</title>
        <authorList>
            <person name="Harrison J."/>
            <person name="Moore K.A."/>
            <person name="Paszkiewicz K."/>
            <person name="Jones T."/>
            <person name="Grant M."/>
            <person name="Ambacheew D."/>
            <person name="Muzemil S."/>
            <person name="Studholme D.J."/>
        </authorList>
    </citation>
    <scope>NUCLEOTIDE SEQUENCE [LARGE SCALE GENOMIC DNA]</scope>
</reference>
<name>A0A426Z354_ENSVE</name>
<sequence length="115" mass="12633">MPKVSGGKPLVTRATTYVREVEGTPSSEAPRPSSAPTPKRPFEGSALQYGDSTWGHKRVKTLSRRHKSYRGEGGSQSHSRGKESMESVEELGALVKLAEEPVVPIFRRPKSMKDL</sequence>
<organism evidence="2 3">
    <name type="scientific">Ensete ventricosum</name>
    <name type="common">Abyssinian banana</name>
    <name type="synonym">Musa ensete</name>
    <dbReference type="NCBI Taxonomy" id="4639"/>
    <lineage>
        <taxon>Eukaryota</taxon>
        <taxon>Viridiplantae</taxon>
        <taxon>Streptophyta</taxon>
        <taxon>Embryophyta</taxon>
        <taxon>Tracheophyta</taxon>
        <taxon>Spermatophyta</taxon>
        <taxon>Magnoliopsida</taxon>
        <taxon>Liliopsida</taxon>
        <taxon>Zingiberales</taxon>
        <taxon>Musaceae</taxon>
        <taxon>Ensete</taxon>
    </lineage>
</organism>
<accession>A0A426Z354</accession>
<evidence type="ECO:0000313" key="3">
    <source>
        <dbReference type="Proteomes" id="UP000287651"/>
    </source>
</evidence>
<feature type="region of interest" description="Disordered" evidence="1">
    <location>
        <begin position="1"/>
        <end position="87"/>
    </location>
</feature>
<dbReference type="EMBL" id="AMZH03008703">
    <property type="protein sequence ID" value="RRT58406.1"/>
    <property type="molecule type" value="Genomic_DNA"/>
</dbReference>
<evidence type="ECO:0000256" key="1">
    <source>
        <dbReference type="SAM" id="MobiDB-lite"/>
    </source>
</evidence>
<feature type="compositionally biased region" description="Basic residues" evidence="1">
    <location>
        <begin position="55"/>
        <end position="68"/>
    </location>
</feature>
<evidence type="ECO:0000313" key="2">
    <source>
        <dbReference type="EMBL" id="RRT58406.1"/>
    </source>
</evidence>
<dbReference type="Proteomes" id="UP000287651">
    <property type="component" value="Unassembled WGS sequence"/>
</dbReference>
<dbReference type="AlphaFoldDB" id="A0A426Z354"/>